<comment type="catalytic activity">
    <reaction evidence="14 15">
        <text>shikimate + ATP = 3-phosphoshikimate + ADP + H(+)</text>
        <dbReference type="Rhea" id="RHEA:13121"/>
        <dbReference type="ChEBI" id="CHEBI:15378"/>
        <dbReference type="ChEBI" id="CHEBI:30616"/>
        <dbReference type="ChEBI" id="CHEBI:36208"/>
        <dbReference type="ChEBI" id="CHEBI:145989"/>
        <dbReference type="ChEBI" id="CHEBI:456216"/>
        <dbReference type="EC" id="2.7.1.71"/>
    </reaction>
</comment>
<proteinExistence type="inferred from homology"/>
<evidence type="ECO:0000256" key="8">
    <source>
        <dbReference type="ARBA" id="ARBA00022723"/>
    </source>
</evidence>
<dbReference type="GO" id="GO:0009423">
    <property type="term" value="P:chorismate biosynthetic process"/>
    <property type="evidence" value="ECO:0007669"/>
    <property type="project" value="UniProtKB-UniRule"/>
</dbReference>
<keyword evidence="7 15" id="KW-0808">Transferase</keyword>
<evidence type="ECO:0000259" key="17">
    <source>
        <dbReference type="Pfam" id="PF24621"/>
    </source>
</evidence>
<keyword evidence="11 15" id="KW-0067">ATP-binding</keyword>
<comment type="cofactor">
    <cofactor evidence="1">
        <name>NAD(+)</name>
        <dbReference type="ChEBI" id="CHEBI:57540"/>
    </cofactor>
</comment>
<feature type="domain" description="3-dehydroquinate synthase N-terminal" evidence="16">
    <location>
        <begin position="227"/>
        <end position="336"/>
    </location>
</feature>
<dbReference type="Gene3D" id="1.20.1090.10">
    <property type="entry name" value="Dehydroquinate synthase-like - alpha domain"/>
    <property type="match status" value="1"/>
</dbReference>
<feature type="binding site" evidence="15">
    <location>
        <position position="17"/>
    </location>
    <ligand>
        <name>Mg(2+)</name>
        <dbReference type="ChEBI" id="CHEBI:18420"/>
    </ligand>
</feature>
<comment type="subcellular location">
    <subcellularLocation>
        <location evidence="15">Cytoplasm</location>
    </subcellularLocation>
</comment>
<comment type="cofactor">
    <cofactor evidence="15">
        <name>Mg(2+)</name>
        <dbReference type="ChEBI" id="CHEBI:18420"/>
    </cofactor>
    <text evidence="15">Binds 1 Mg(2+) ion per subunit.</text>
</comment>
<dbReference type="InterPro" id="IPR056179">
    <property type="entry name" value="DHQS_C"/>
</dbReference>
<evidence type="ECO:0000256" key="12">
    <source>
        <dbReference type="ARBA" id="ARBA00023027"/>
    </source>
</evidence>
<dbReference type="SUPFAM" id="SSF56796">
    <property type="entry name" value="Dehydroquinate synthase-like"/>
    <property type="match status" value="1"/>
</dbReference>
<dbReference type="CDD" id="cd00464">
    <property type="entry name" value="SK"/>
    <property type="match status" value="1"/>
</dbReference>
<dbReference type="Gene3D" id="3.40.50.300">
    <property type="entry name" value="P-loop containing nucleotide triphosphate hydrolases"/>
    <property type="match status" value="1"/>
</dbReference>
<name>A0A9Q7AL99_9BACT</name>
<evidence type="ECO:0000256" key="9">
    <source>
        <dbReference type="ARBA" id="ARBA00022741"/>
    </source>
</evidence>
<dbReference type="InterPro" id="IPR031322">
    <property type="entry name" value="Shikimate/glucono_kinase"/>
</dbReference>
<evidence type="ECO:0000256" key="13">
    <source>
        <dbReference type="ARBA" id="ARBA00023141"/>
    </source>
</evidence>
<dbReference type="InterPro" id="IPR023000">
    <property type="entry name" value="Shikimate_kinase_CS"/>
</dbReference>
<evidence type="ECO:0000256" key="15">
    <source>
        <dbReference type="HAMAP-Rule" id="MF_00109"/>
    </source>
</evidence>
<dbReference type="GO" id="GO:0008652">
    <property type="term" value="P:amino acid biosynthetic process"/>
    <property type="evidence" value="ECO:0007669"/>
    <property type="project" value="UniProtKB-KW"/>
</dbReference>
<keyword evidence="19" id="KW-1185">Reference proteome</keyword>
<dbReference type="Pfam" id="PF01761">
    <property type="entry name" value="DHQ_synthase"/>
    <property type="match status" value="1"/>
</dbReference>
<evidence type="ECO:0000256" key="4">
    <source>
        <dbReference type="ARBA" id="ARBA00012154"/>
    </source>
</evidence>
<dbReference type="EMBL" id="CP072943">
    <property type="protein sequence ID" value="QTX31792.1"/>
    <property type="molecule type" value="Genomic_DNA"/>
</dbReference>
<comment type="similarity">
    <text evidence="15">Belongs to the shikimate kinase family.</text>
</comment>
<dbReference type="InterPro" id="IPR030960">
    <property type="entry name" value="DHQS/DOIS_N"/>
</dbReference>
<feature type="binding site" evidence="15">
    <location>
        <begin position="13"/>
        <end position="18"/>
    </location>
    <ligand>
        <name>ATP</name>
        <dbReference type="ChEBI" id="CHEBI:30616"/>
    </ligand>
</feature>
<dbReference type="SUPFAM" id="SSF52540">
    <property type="entry name" value="P-loop containing nucleoside triphosphate hydrolases"/>
    <property type="match status" value="1"/>
</dbReference>
<feature type="binding site" evidence="15">
    <location>
        <position position="81"/>
    </location>
    <ligand>
        <name>substrate</name>
    </ligand>
</feature>
<keyword evidence="6 15" id="KW-0028">Amino-acid biosynthesis</keyword>
<feature type="binding site" evidence="15">
    <location>
        <position position="59"/>
    </location>
    <ligand>
        <name>substrate</name>
    </ligand>
</feature>
<comment type="caution">
    <text evidence="15">Lacks conserved residue(s) required for the propagation of feature annotation.</text>
</comment>
<gene>
    <name evidence="15" type="primary">aroK</name>
    <name evidence="18" type="ORF">KAR29_10660</name>
</gene>
<accession>A0A9Q7AL99</accession>
<dbReference type="Pfam" id="PF01202">
    <property type="entry name" value="SKI"/>
    <property type="match status" value="1"/>
</dbReference>
<evidence type="ECO:0000259" key="16">
    <source>
        <dbReference type="Pfam" id="PF01761"/>
    </source>
</evidence>
<evidence type="ECO:0000313" key="19">
    <source>
        <dbReference type="Proteomes" id="UP000671879"/>
    </source>
</evidence>
<dbReference type="CDD" id="cd08195">
    <property type="entry name" value="DHQS"/>
    <property type="match status" value="1"/>
</dbReference>
<keyword evidence="10 15" id="KW-0418">Kinase</keyword>
<dbReference type="GO" id="GO:0009073">
    <property type="term" value="P:aromatic amino acid family biosynthetic process"/>
    <property type="evidence" value="ECO:0007669"/>
    <property type="project" value="UniProtKB-KW"/>
</dbReference>
<feature type="domain" description="3-dehydroquinate synthase C-terminal" evidence="17">
    <location>
        <begin position="339"/>
        <end position="481"/>
    </location>
</feature>
<dbReference type="Pfam" id="PF24621">
    <property type="entry name" value="DHQS_C"/>
    <property type="match status" value="1"/>
</dbReference>
<evidence type="ECO:0000256" key="10">
    <source>
        <dbReference type="ARBA" id="ARBA00022777"/>
    </source>
</evidence>
<feature type="binding site" evidence="15">
    <location>
        <position position="35"/>
    </location>
    <ligand>
        <name>substrate</name>
    </ligand>
</feature>
<evidence type="ECO:0000256" key="3">
    <source>
        <dbReference type="ARBA" id="ARBA00004842"/>
    </source>
</evidence>
<dbReference type="GO" id="GO:0004765">
    <property type="term" value="F:shikimate kinase activity"/>
    <property type="evidence" value="ECO:0007669"/>
    <property type="project" value="UniProtKB-UniRule"/>
</dbReference>
<comment type="pathway">
    <text evidence="3 15">Metabolic intermediate biosynthesis; chorismate biosynthesis; chorismate from D-erythrose 4-phosphate and phosphoenolpyruvate: step 5/7.</text>
</comment>
<evidence type="ECO:0000256" key="2">
    <source>
        <dbReference type="ARBA" id="ARBA00001941"/>
    </source>
</evidence>
<organism evidence="18 19">
    <name type="scientific">Aminithiophilus ramosus</name>
    <dbReference type="NCBI Taxonomy" id="3029084"/>
    <lineage>
        <taxon>Bacteria</taxon>
        <taxon>Thermotogati</taxon>
        <taxon>Synergistota</taxon>
        <taxon>Synergistia</taxon>
        <taxon>Synergistales</taxon>
        <taxon>Aminithiophilaceae</taxon>
        <taxon>Aminithiophilus</taxon>
    </lineage>
</organism>
<dbReference type="AlphaFoldDB" id="A0A9Q7AL99"/>
<dbReference type="GO" id="GO:0000287">
    <property type="term" value="F:magnesium ion binding"/>
    <property type="evidence" value="ECO:0007669"/>
    <property type="project" value="UniProtKB-UniRule"/>
</dbReference>
<protein>
    <recommendedName>
        <fullName evidence="4 15">Shikimate kinase</fullName>
        <shortName evidence="15">SK</shortName>
        <ecNumber evidence="4 15">2.7.1.71</ecNumber>
    </recommendedName>
</protein>
<keyword evidence="8 15" id="KW-0479">Metal-binding</keyword>
<dbReference type="PRINTS" id="PR01100">
    <property type="entry name" value="SHIKIMTKNASE"/>
</dbReference>
<dbReference type="PROSITE" id="PS01128">
    <property type="entry name" value="SHIKIMATE_KINASE"/>
    <property type="match status" value="1"/>
</dbReference>
<comment type="function">
    <text evidence="15">Catalyzes the specific phosphorylation of the 3-hydroxyl group of shikimic acid using ATP as a cosubstrate.</text>
</comment>
<sequence length="530" mass="57224">MSEPNVYLGGFMGTGKTTTGRRLAERTGRPFIDLDGLAESRLGLTVARIFAERGEAFFRDVEARLVEEIADLKGLVVALGGGTLVDEASRRRLLATGRLVILRARPETIGRRLGSGEGRPLLAGGDMEALLASREEAYSRGDLLLDVDDLDAEEAARRIAERLGLRGAPREGEARSLPGRTIFVGRGILKRWRDLPGAPSRPFVVADELTGPLYGPLLGERLGESLLPRGEGAKRLDRVRELYGAFDRSGLDRSGSVLALGGGTVGDAAGFAAATWMRGVDVVHCPTTLLAQLDSSLGGKVGVNLDEGKNLVGAFHQPRLVVADVDLLRTLSDGDYRQGLAEAVKYGLGEDGALFDEMEKDAPSLLDRDGEVLERLVRRCGAIKMALVDEDERERSGARARLNLGHTVGHALEAASAYGRWSHGDGVAAGLVVVTVLAEKMGLVEETTTGRLLSLLRRLGLPWRPDLPWGAIEGHLKRDKKFEGGRPRLVLPREGRKAVVEEVPLADLKKAYEEVLLWNATFSSSSTDRI</sequence>
<keyword evidence="5 15" id="KW-0963">Cytoplasm</keyword>
<keyword evidence="9 15" id="KW-0547">Nucleotide-binding</keyword>
<feature type="binding site" evidence="15">
    <location>
        <position position="119"/>
    </location>
    <ligand>
        <name>ATP</name>
        <dbReference type="ChEBI" id="CHEBI:30616"/>
    </ligand>
</feature>
<feature type="binding site" evidence="15">
    <location>
        <position position="134"/>
    </location>
    <ligand>
        <name>substrate</name>
    </ligand>
</feature>
<evidence type="ECO:0000256" key="6">
    <source>
        <dbReference type="ARBA" id="ARBA00022605"/>
    </source>
</evidence>
<dbReference type="InterPro" id="IPR050071">
    <property type="entry name" value="Dehydroquinate_synthase"/>
</dbReference>
<comment type="cofactor">
    <cofactor evidence="2">
        <name>Co(2+)</name>
        <dbReference type="ChEBI" id="CHEBI:48828"/>
    </cofactor>
</comment>
<keyword evidence="12" id="KW-0520">NAD</keyword>
<dbReference type="GO" id="GO:0005524">
    <property type="term" value="F:ATP binding"/>
    <property type="evidence" value="ECO:0007669"/>
    <property type="project" value="UniProtKB-UniRule"/>
</dbReference>
<dbReference type="InterPro" id="IPR000623">
    <property type="entry name" value="Shikimate_kinase/TSH1"/>
</dbReference>
<dbReference type="KEGG" id="aram:KAR29_10660"/>
<evidence type="ECO:0000256" key="11">
    <source>
        <dbReference type="ARBA" id="ARBA00022840"/>
    </source>
</evidence>
<dbReference type="InterPro" id="IPR027417">
    <property type="entry name" value="P-loop_NTPase"/>
</dbReference>
<dbReference type="EC" id="2.7.1.71" evidence="4 15"/>
<dbReference type="GO" id="GO:0005737">
    <property type="term" value="C:cytoplasm"/>
    <property type="evidence" value="ECO:0007669"/>
    <property type="project" value="UniProtKB-SubCell"/>
</dbReference>
<keyword evidence="13 15" id="KW-0057">Aromatic amino acid biosynthesis</keyword>
<dbReference type="GO" id="GO:0003856">
    <property type="term" value="F:3-dehydroquinate synthase activity"/>
    <property type="evidence" value="ECO:0007669"/>
    <property type="project" value="TreeGrafter"/>
</dbReference>
<dbReference type="HAMAP" id="MF_00109">
    <property type="entry name" value="Shikimate_kinase"/>
    <property type="match status" value="1"/>
</dbReference>
<dbReference type="Proteomes" id="UP000671879">
    <property type="component" value="Chromosome"/>
</dbReference>
<reference evidence="19" key="1">
    <citation type="submission" date="2021-04" db="EMBL/GenBank/DDBJ databases">
        <title>A novel Synergistetes isolate from a pyrite-forming mixed culture.</title>
        <authorList>
            <person name="Bunk B."/>
            <person name="Sproer C."/>
            <person name="Spring S."/>
            <person name="Pester M."/>
        </authorList>
    </citation>
    <scope>NUCLEOTIDE SEQUENCE [LARGE SCALE GENOMIC DNA]</scope>
    <source>
        <strain evidence="19">J.5.4.2-T.3.5.2</strain>
    </source>
</reference>
<dbReference type="PANTHER" id="PTHR43622">
    <property type="entry name" value="3-DEHYDROQUINATE SYNTHASE"/>
    <property type="match status" value="1"/>
</dbReference>
<evidence type="ECO:0000256" key="7">
    <source>
        <dbReference type="ARBA" id="ARBA00022679"/>
    </source>
</evidence>
<evidence type="ECO:0000256" key="1">
    <source>
        <dbReference type="ARBA" id="ARBA00001911"/>
    </source>
</evidence>
<dbReference type="Gene3D" id="3.40.50.1970">
    <property type="match status" value="1"/>
</dbReference>
<dbReference type="PANTHER" id="PTHR43622:SF1">
    <property type="entry name" value="3-DEHYDROQUINATE SYNTHASE"/>
    <property type="match status" value="1"/>
</dbReference>
<evidence type="ECO:0000256" key="14">
    <source>
        <dbReference type="ARBA" id="ARBA00048567"/>
    </source>
</evidence>
<evidence type="ECO:0000313" key="18">
    <source>
        <dbReference type="EMBL" id="QTX31792.1"/>
    </source>
</evidence>
<evidence type="ECO:0000256" key="5">
    <source>
        <dbReference type="ARBA" id="ARBA00022490"/>
    </source>
</evidence>
<comment type="subunit">
    <text evidence="15">Monomer.</text>
</comment>
<dbReference type="RefSeq" id="WP_274372976.1">
    <property type="nucleotide sequence ID" value="NZ_CP072943.1"/>
</dbReference>
<keyword evidence="15" id="KW-0460">Magnesium</keyword>